<feature type="compositionally biased region" description="Basic and acidic residues" evidence="1">
    <location>
        <begin position="1"/>
        <end position="14"/>
    </location>
</feature>
<sequence length="672" mass="74780">MGDVHGDIAVHTRTDTPTGPVSVRPPLDRVTTDLHGRDELVTDLLRRVLRQDGATSVLHGAGGSGKTAAALTLADRLDRDHRSLRLWWIDASTERSLTAGLRELALDAGAPVDKVIHAWTGTLSPLPVLTDALAHCPRPWAVVIDNADDTRLLQPWLPALRHRTGHVLITSRDGTPDRWPRHATLVPLGPLGRDHAADVLCSLAPAAGTRPQALLLADVLGRLPLALHLAGRYLRGAAALPTVPGVLLPVDFDHYRHAFRDHFAHVDRLHNLGGRDLDDRELLTRTWELSLDLLHDRGLRHARPLLRWLSCLAPAPLPYALADPDILIHSPLFPAVTGADVTDTLAVLVDFGLIDRVDFHDSRSSAATTPCMLIHPVIREANRHQPDLLTDPHPYLALCIAVLDGATTHLHTGAPDHRSRWAALIPHLEHLVDHVEHHPDLPDTWRLLATKLTRSTAVFAQLTHTPRRAETLYRQVLTTRRDHLGEHHPDVLTIRRDLAWLRWSSHPCPEADPDHIRNCAADYTDLIHHCTTFLGEHHPLALTCRFDLAWIDLHRPSPGTDDGAIERYRDLIRAELRAHGRHEISGLTLQMELIVRLWNAAQHSRPSSTHVDLINTEFARLLTMIDSIEHHPDLQTGLSLPVEHLRATVLSLLDTFNRHTSHPTTSPPHPTA</sequence>
<gene>
    <name evidence="2" type="ORF">ACFPFM_18615</name>
</gene>
<proteinExistence type="predicted"/>
<evidence type="ECO:0000313" key="2">
    <source>
        <dbReference type="EMBL" id="MFC5055762.1"/>
    </source>
</evidence>
<dbReference type="InterPro" id="IPR011990">
    <property type="entry name" value="TPR-like_helical_dom_sf"/>
</dbReference>
<comment type="caution">
    <text evidence="2">The sequence shown here is derived from an EMBL/GenBank/DDBJ whole genome shotgun (WGS) entry which is preliminary data.</text>
</comment>
<dbReference type="EMBL" id="JBHSJB010000017">
    <property type="protein sequence ID" value="MFC5055762.1"/>
    <property type="molecule type" value="Genomic_DNA"/>
</dbReference>
<dbReference type="Proteomes" id="UP001595833">
    <property type="component" value="Unassembled WGS sequence"/>
</dbReference>
<evidence type="ECO:0008006" key="4">
    <source>
        <dbReference type="Google" id="ProtNLM"/>
    </source>
</evidence>
<reference evidence="3" key="1">
    <citation type="journal article" date="2019" name="Int. J. Syst. Evol. Microbiol.">
        <title>The Global Catalogue of Microorganisms (GCM) 10K type strain sequencing project: providing services to taxonomists for standard genome sequencing and annotation.</title>
        <authorList>
            <consortium name="The Broad Institute Genomics Platform"/>
            <consortium name="The Broad Institute Genome Sequencing Center for Infectious Disease"/>
            <person name="Wu L."/>
            <person name="Ma J."/>
        </authorList>
    </citation>
    <scope>NUCLEOTIDE SEQUENCE [LARGE SCALE GENOMIC DNA]</scope>
    <source>
        <strain evidence="3">KCTC 12848</strain>
    </source>
</reference>
<dbReference type="RefSeq" id="WP_344041782.1">
    <property type="nucleotide sequence ID" value="NZ_BAAAKE010000030.1"/>
</dbReference>
<organism evidence="2 3">
    <name type="scientific">Saccharothrix xinjiangensis</name>
    <dbReference type="NCBI Taxonomy" id="204798"/>
    <lineage>
        <taxon>Bacteria</taxon>
        <taxon>Bacillati</taxon>
        <taxon>Actinomycetota</taxon>
        <taxon>Actinomycetes</taxon>
        <taxon>Pseudonocardiales</taxon>
        <taxon>Pseudonocardiaceae</taxon>
        <taxon>Saccharothrix</taxon>
    </lineage>
</organism>
<feature type="region of interest" description="Disordered" evidence="1">
    <location>
        <begin position="1"/>
        <end position="24"/>
    </location>
</feature>
<evidence type="ECO:0000313" key="3">
    <source>
        <dbReference type="Proteomes" id="UP001595833"/>
    </source>
</evidence>
<dbReference type="Gene3D" id="3.40.50.300">
    <property type="entry name" value="P-loop containing nucleotide triphosphate hydrolases"/>
    <property type="match status" value="1"/>
</dbReference>
<evidence type="ECO:0000256" key="1">
    <source>
        <dbReference type="SAM" id="MobiDB-lite"/>
    </source>
</evidence>
<dbReference type="Gene3D" id="1.25.40.10">
    <property type="entry name" value="Tetratricopeptide repeat domain"/>
    <property type="match status" value="1"/>
</dbReference>
<accession>A0ABV9Y208</accession>
<name>A0ABV9Y208_9PSEU</name>
<keyword evidence="3" id="KW-1185">Reference proteome</keyword>
<dbReference type="InterPro" id="IPR027417">
    <property type="entry name" value="P-loop_NTPase"/>
</dbReference>
<dbReference type="SUPFAM" id="SSF52540">
    <property type="entry name" value="P-loop containing nucleoside triphosphate hydrolases"/>
    <property type="match status" value="1"/>
</dbReference>
<protein>
    <recommendedName>
        <fullName evidence="4">NB-ARC domain-containing protein</fullName>
    </recommendedName>
</protein>